<dbReference type="OrthoDB" id="9804637at2"/>
<gene>
    <name evidence="2" type="ORF">P409_09120</name>
</gene>
<comment type="caution">
    <text evidence="2">The sequence shown here is derived from an EMBL/GenBank/DDBJ whole genome shotgun (WGS) entry which is preliminary data.</text>
</comment>
<feature type="transmembrane region" description="Helical" evidence="1">
    <location>
        <begin position="6"/>
        <end position="26"/>
    </location>
</feature>
<keyword evidence="1" id="KW-0472">Membrane</keyword>
<dbReference type="RefSeq" id="WP_034834544.1">
    <property type="nucleotide sequence ID" value="NZ_JANX01000079.1"/>
</dbReference>
<evidence type="ECO:0000313" key="2">
    <source>
        <dbReference type="EMBL" id="KGM34625.1"/>
    </source>
</evidence>
<keyword evidence="1" id="KW-0812">Transmembrane</keyword>
<sequence length="88" mass="9969">MGLVSGIVVFVIIWWTVIFAVLPWGVRPEVDEAQPGHQVGAPANPRIWRKVLITTAITVVLWVVIDVLITENVFSFRDWAESWTKAQQ</sequence>
<keyword evidence="1" id="KW-1133">Transmembrane helix</keyword>
<evidence type="ECO:0000256" key="1">
    <source>
        <dbReference type="SAM" id="Phobius"/>
    </source>
</evidence>
<name>A0A0A0D988_9PROT</name>
<proteinExistence type="predicted"/>
<dbReference type="AlphaFoldDB" id="A0A0A0D988"/>
<accession>A0A0A0D988</accession>
<dbReference type="InterPro" id="IPR009935">
    <property type="entry name" value="DUF1467"/>
</dbReference>
<evidence type="ECO:0000313" key="3">
    <source>
        <dbReference type="Proteomes" id="UP000029995"/>
    </source>
</evidence>
<organism evidence="2 3">
    <name type="scientific">Inquilinus limosus MP06</name>
    <dbReference type="NCBI Taxonomy" id="1398085"/>
    <lineage>
        <taxon>Bacteria</taxon>
        <taxon>Pseudomonadati</taxon>
        <taxon>Pseudomonadota</taxon>
        <taxon>Alphaproteobacteria</taxon>
        <taxon>Rhodospirillales</taxon>
        <taxon>Rhodospirillaceae</taxon>
        <taxon>Inquilinus</taxon>
    </lineage>
</organism>
<reference evidence="2 3" key="1">
    <citation type="submission" date="2014-01" db="EMBL/GenBank/DDBJ databases">
        <title>Genome sequence determination for a cystic fibrosis isolate, Inquilinus limosus.</title>
        <authorList>
            <person name="Pino M."/>
            <person name="Di Conza J."/>
            <person name="Gutkind G."/>
        </authorList>
    </citation>
    <scope>NUCLEOTIDE SEQUENCE [LARGE SCALE GENOMIC DNA]</scope>
    <source>
        <strain evidence="2 3">MP06</strain>
    </source>
</reference>
<feature type="transmembrane region" description="Helical" evidence="1">
    <location>
        <begin position="47"/>
        <end position="69"/>
    </location>
</feature>
<evidence type="ECO:0008006" key="4">
    <source>
        <dbReference type="Google" id="ProtNLM"/>
    </source>
</evidence>
<dbReference type="Pfam" id="PF07330">
    <property type="entry name" value="DUF1467"/>
    <property type="match status" value="1"/>
</dbReference>
<dbReference type="EMBL" id="JANX01000079">
    <property type="protein sequence ID" value="KGM34625.1"/>
    <property type="molecule type" value="Genomic_DNA"/>
</dbReference>
<protein>
    <recommendedName>
        <fullName evidence="4">DUF1467 family protein</fullName>
    </recommendedName>
</protein>
<dbReference type="Proteomes" id="UP000029995">
    <property type="component" value="Unassembled WGS sequence"/>
</dbReference>